<evidence type="ECO:0000256" key="1">
    <source>
        <dbReference type="ARBA" id="ARBA00022737"/>
    </source>
</evidence>
<keyword evidence="1" id="KW-0677">Repeat</keyword>
<gene>
    <name evidence="4" type="ORF">C9374_004562</name>
</gene>
<dbReference type="GO" id="GO:0000209">
    <property type="term" value="P:protein polyubiquitination"/>
    <property type="evidence" value="ECO:0007669"/>
    <property type="project" value="TreeGrafter"/>
</dbReference>
<evidence type="ECO:0000256" key="2">
    <source>
        <dbReference type="PROSITE-ProRule" id="PRU00504"/>
    </source>
</evidence>
<dbReference type="PANTHER" id="PTHR24104:SF25">
    <property type="entry name" value="PROTEIN LIN-41"/>
    <property type="match status" value="1"/>
</dbReference>
<evidence type="ECO:0000313" key="4">
    <source>
        <dbReference type="EMBL" id="KAG2383225.1"/>
    </source>
</evidence>
<evidence type="ECO:0000256" key="3">
    <source>
        <dbReference type="SAM" id="MobiDB-lite"/>
    </source>
</evidence>
<proteinExistence type="predicted"/>
<sequence length="411" mass="47128">MVFQKRNKKASSTTNQNTRMIDQGNESSTTLNIQQQQQDQILSYSCSFTPQEETYTYFITDVKVDPKRKLLLASTYSSGRINVHDLESKKLLYSIKVGGDSSGCCYYLNIEEPFENENDLMGHHQSSQNNTNNNGSVEQRSLNGQVIPCNLTLNQETIQMACTYPSVIVTTDMYSFYTVEKYIMCPTLYEPHSKTHRSNYIDKSRLWKSSASEFHALRGLCIDHASRKVYVSDRDANRIRVLSSRDGQLLNSFQFNSPTDITFYEGNLLVCEKSTHSVHVVSPIDGTIVRSIANGSFSYPRGVIVDPNTRHIIVSDSDHHKLKIFNWTGEMLEEFQQAPGSHSNLLNTPFGVSLDYHSGLLYVADCYNYKIQIFKYNARWYKNEKRFKELMTSPKQEQFSDVTILVFELIQ</sequence>
<accession>A0AA88KL40</accession>
<dbReference type="GeneID" id="68097017"/>
<evidence type="ECO:0008006" key="6">
    <source>
        <dbReference type="Google" id="ProtNLM"/>
    </source>
</evidence>
<feature type="region of interest" description="Disordered" evidence="3">
    <location>
        <begin position="1"/>
        <end position="32"/>
    </location>
</feature>
<dbReference type="RefSeq" id="XP_044548904.1">
    <property type="nucleotide sequence ID" value="XM_044694215.1"/>
</dbReference>
<feature type="compositionally biased region" description="Polar residues" evidence="3">
    <location>
        <begin position="10"/>
        <end position="32"/>
    </location>
</feature>
<dbReference type="Proteomes" id="UP000816034">
    <property type="component" value="Unassembled WGS sequence"/>
</dbReference>
<dbReference type="GO" id="GO:0061630">
    <property type="term" value="F:ubiquitin protein ligase activity"/>
    <property type="evidence" value="ECO:0007669"/>
    <property type="project" value="TreeGrafter"/>
</dbReference>
<feature type="repeat" description="NHL" evidence="2">
    <location>
        <begin position="289"/>
        <end position="328"/>
    </location>
</feature>
<dbReference type="InterPro" id="IPR001258">
    <property type="entry name" value="NHL_repeat"/>
</dbReference>
<reference evidence="4 5" key="1">
    <citation type="journal article" date="2018" name="BMC Genomics">
        <title>The genome of Naegleria lovaniensis, the basis for a comparative approach to unravel pathogenicity factors of the human pathogenic amoeba N. fowleri.</title>
        <authorList>
            <person name="Liechti N."/>
            <person name="Schurch N."/>
            <person name="Bruggmann R."/>
            <person name="Wittwer M."/>
        </authorList>
    </citation>
    <scope>NUCLEOTIDE SEQUENCE [LARGE SCALE GENOMIC DNA]</scope>
    <source>
        <strain evidence="4 5">ATCC 30569</strain>
    </source>
</reference>
<dbReference type="InterPro" id="IPR011042">
    <property type="entry name" value="6-blade_b-propeller_TolB-like"/>
</dbReference>
<feature type="region of interest" description="Disordered" evidence="3">
    <location>
        <begin position="119"/>
        <end position="139"/>
    </location>
</feature>
<name>A0AA88KL40_NAELO</name>
<keyword evidence="5" id="KW-1185">Reference proteome</keyword>
<dbReference type="GO" id="GO:0043161">
    <property type="term" value="P:proteasome-mediated ubiquitin-dependent protein catabolic process"/>
    <property type="evidence" value="ECO:0007669"/>
    <property type="project" value="TreeGrafter"/>
</dbReference>
<dbReference type="Pfam" id="PF01436">
    <property type="entry name" value="NHL"/>
    <property type="match status" value="1"/>
</dbReference>
<dbReference type="Gene3D" id="2.120.10.30">
    <property type="entry name" value="TolB, C-terminal domain"/>
    <property type="match status" value="1"/>
</dbReference>
<feature type="compositionally biased region" description="Low complexity" evidence="3">
    <location>
        <begin position="123"/>
        <end position="135"/>
    </location>
</feature>
<dbReference type="GO" id="GO:0008270">
    <property type="term" value="F:zinc ion binding"/>
    <property type="evidence" value="ECO:0007669"/>
    <property type="project" value="UniProtKB-KW"/>
</dbReference>
<protein>
    <recommendedName>
        <fullName evidence="6">NHL repeat-containing protein</fullName>
    </recommendedName>
</protein>
<dbReference type="InterPro" id="IPR050952">
    <property type="entry name" value="TRIM-NHL_E3_ligases"/>
</dbReference>
<organism evidence="4 5">
    <name type="scientific">Naegleria lovaniensis</name>
    <name type="common">Amoeba</name>
    <dbReference type="NCBI Taxonomy" id="51637"/>
    <lineage>
        <taxon>Eukaryota</taxon>
        <taxon>Discoba</taxon>
        <taxon>Heterolobosea</taxon>
        <taxon>Tetramitia</taxon>
        <taxon>Eutetramitia</taxon>
        <taxon>Vahlkampfiidae</taxon>
        <taxon>Naegleria</taxon>
    </lineage>
</organism>
<dbReference type="EMBL" id="PYSW02000021">
    <property type="protein sequence ID" value="KAG2383225.1"/>
    <property type="molecule type" value="Genomic_DNA"/>
</dbReference>
<dbReference type="AlphaFoldDB" id="A0AA88KL40"/>
<dbReference type="SUPFAM" id="SSF63825">
    <property type="entry name" value="YWTD domain"/>
    <property type="match status" value="1"/>
</dbReference>
<dbReference type="CDD" id="cd05819">
    <property type="entry name" value="NHL"/>
    <property type="match status" value="1"/>
</dbReference>
<dbReference type="PROSITE" id="PS51125">
    <property type="entry name" value="NHL"/>
    <property type="match status" value="1"/>
</dbReference>
<evidence type="ECO:0000313" key="5">
    <source>
        <dbReference type="Proteomes" id="UP000816034"/>
    </source>
</evidence>
<dbReference type="PANTHER" id="PTHR24104">
    <property type="entry name" value="E3 UBIQUITIN-PROTEIN LIGASE NHLRC1-RELATED"/>
    <property type="match status" value="1"/>
</dbReference>
<comment type="caution">
    <text evidence="4">The sequence shown here is derived from an EMBL/GenBank/DDBJ whole genome shotgun (WGS) entry which is preliminary data.</text>
</comment>